<dbReference type="InterPro" id="IPR003593">
    <property type="entry name" value="AAA+_ATPase"/>
</dbReference>
<feature type="domain" description="ABC transporter" evidence="12">
    <location>
        <begin position="126"/>
        <end position="348"/>
    </location>
</feature>
<evidence type="ECO:0000256" key="6">
    <source>
        <dbReference type="ARBA" id="ARBA00022741"/>
    </source>
</evidence>
<dbReference type="EMBL" id="VXIV02003330">
    <property type="protein sequence ID" value="KAF6018161.1"/>
    <property type="molecule type" value="Genomic_DNA"/>
</dbReference>
<keyword evidence="3" id="KW-0813">Transport</keyword>
<accession>A0A7J7IXM6</accession>
<feature type="transmembrane region" description="Helical" evidence="11">
    <location>
        <begin position="498"/>
        <end position="518"/>
    </location>
</feature>
<evidence type="ECO:0000313" key="15">
    <source>
        <dbReference type="Proteomes" id="UP000593567"/>
    </source>
</evidence>
<dbReference type="CDD" id="cd03250">
    <property type="entry name" value="ABCC_MRP_domain1"/>
    <property type="match status" value="1"/>
</dbReference>
<keyword evidence="4 11" id="KW-0812">Transmembrane</keyword>
<organism evidence="14 15">
    <name type="scientific">Bugula neritina</name>
    <name type="common">Brown bryozoan</name>
    <name type="synonym">Sertularia neritina</name>
    <dbReference type="NCBI Taxonomy" id="10212"/>
    <lineage>
        <taxon>Eukaryota</taxon>
        <taxon>Metazoa</taxon>
        <taxon>Spiralia</taxon>
        <taxon>Lophotrochozoa</taxon>
        <taxon>Bryozoa</taxon>
        <taxon>Gymnolaemata</taxon>
        <taxon>Cheilostomatida</taxon>
        <taxon>Flustrina</taxon>
        <taxon>Buguloidea</taxon>
        <taxon>Bugulidae</taxon>
        <taxon>Bugula</taxon>
    </lineage>
</organism>
<keyword evidence="9 11" id="KW-0472">Membrane</keyword>
<dbReference type="PROSITE" id="PS50893">
    <property type="entry name" value="ABC_TRANSPORTER_2"/>
    <property type="match status" value="2"/>
</dbReference>
<evidence type="ECO:0000256" key="10">
    <source>
        <dbReference type="ARBA" id="ARBA00023180"/>
    </source>
</evidence>
<comment type="caution">
    <text evidence="14">The sequence shown here is derived from an EMBL/GenBank/DDBJ whole genome shotgun (WGS) entry which is preliminary data.</text>
</comment>
<evidence type="ECO:0000256" key="1">
    <source>
        <dbReference type="ARBA" id="ARBA00004127"/>
    </source>
</evidence>
<dbReference type="FunFam" id="3.40.50.300:FF:000074">
    <property type="entry name" value="Multidrug resistance-associated protein 5 isoform 1"/>
    <property type="match status" value="1"/>
</dbReference>
<feature type="domain" description="ABC transmembrane type-1" evidence="13">
    <location>
        <begin position="439"/>
        <end position="665"/>
    </location>
</feature>
<sequence length="1044" mass="116345">MTLTDQNISVTQAFVYVSLLTTLRLPLGNTPYLLKSLAEGLHVCQRIKVLLIAEEEPFQVLTTSDDKYLVEIRNGYFGWMLPPSAFKLEDPENLNSNKPFEKKKYDESANQFESQELLAPDIDSDTNLKEDGFSTETVTTLHDITISLAKGELVGVCGSVGSGKTSLIQAILGMMVVEDGEVSLSKDMNLAYVPQQAWIMNATVRDNILFGKEFDAQKYNKTVKACALLSDFEQLAAGDQTEIGERGINLSGGQKQRISLARAAYSDADLFLLDDPLSAVDVHVGQHLFTHCLKDLLKDKTVLFVTHQLQFLTDCDYILVMKDGQITEEGTHNCLMGLSGGEYSNLINAFYDSKEHTDDNEKQDLSTFDGDLESVKTSSKCFKEPEKVSLEMKPESIQDLQQKSDTGKLTTAEEVSHDTVKLSTLSGYLKAGGGVKAVLLVIGAIILYTGFQCFTNYWISHWIKAGSGGTYIEEMVVFNDTQHSVLELSDRIVDNPNLHLYQAVYAGSLLLLLIAAYLNAHSYMAFCLTASTKLHDNVFKKTVACPMKFFDVTPSGQILNRFSKDMDEVDANLPFQSDLFFKGFTFVSSGLILMIYVTPYFLIASVPLFLVIFFIAKFSKPAFQISKRLENMTKSPLFSHIAASVQGLSTIKAYKKEKEFFQNYESEACTIIKVIFRFNDLQDRNNMALLLYDSSLRWTTVRIDCTCTLLPLAIFFLVTLLPQDVVPPAMFALALAYAIGASDTVQYTMQLGIESQARLISANRILTYIENLESEAPAVIEHSRPERAWPKYGAIKFDNVNVRYREGLPLVLKNISLDIQPQEKIGIVGRTGSGKSSLALILFRIMELDGGSITIDGVNISTIGLEDLRSRLSIIPQDPVLFMGTVRYNLDPFNKCTDKMLWSALQSCHIKHTIKSLDGQLDAVVTENGENFSVGERQLLCMARALLRCSKILVLDEATAAIDTETDSLVQETIKEVFADCTMLTIAHRLNTVVNYDKILVLNNGKMMEFDRPENLLADRTSEFSEMMAAQESQKENAQHKGNS</sequence>
<keyword evidence="6" id="KW-0547">Nucleotide-binding</keyword>
<dbReference type="FunFam" id="3.40.50.300:FF:000997">
    <property type="entry name" value="Multidrug resistance-associated protein 1"/>
    <property type="match status" value="1"/>
</dbReference>
<reference evidence="14" key="1">
    <citation type="submission" date="2020-06" db="EMBL/GenBank/DDBJ databases">
        <title>Draft genome of Bugula neritina, a colonial animal packing powerful symbionts and potential medicines.</title>
        <authorList>
            <person name="Rayko M."/>
        </authorList>
    </citation>
    <scope>NUCLEOTIDE SEQUENCE [LARGE SCALE GENOMIC DNA]</scope>
    <source>
        <strain evidence="14">Kwan_BN1</strain>
    </source>
</reference>
<dbReference type="InterPro" id="IPR003439">
    <property type="entry name" value="ABC_transporter-like_ATP-bd"/>
</dbReference>
<dbReference type="GO" id="GO:0016887">
    <property type="term" value="F:ATP hydrolysis activity"/>
    <property type="evidence" value="ECO:0007669"/>
    <property type="project" value="InterPro"/>
</dbReference>
<dbReference type="OrthoDB" id="6500128at2759"/>
<evidence type="ECO:0000256" key="7">
    <source>
        <dbReference type="ARBA" id="ARBA00022840"/>
    </source>
</evidence>
<dbReference type="GO" id="GO:0012505">
    <property type="term" value="C:endomembrane system"/>
    <property type="evidence" value="ECO:0007669"/>
    <property type="project" value="UniProtKB-SubCell"/>
</dbReference>
<feature type="domain" description="ABC transporter" evidence="12">
    <location>
        <begin position="795"/>
        <end position="1029"/>
    </location>
</feature>
<dbReference type="PROSITE" id="PS00211">
    <property type="entry name" value="ABC_TRANSPORTER_1"/>
    <property type="match status" value="2"/>
</dbReference>
<feature type="transmembrane region" description="Helical" evidence="11">
    <location>
        <begin position="602"/>
        <end position="619"/>
    </location>
</feature>
<dbReference type="GO" id="GO:0140359">
    <property type="term" value="F:ABC-type transporter activity"/>
    <property type="evidence" value="ECO:0007669"/>
    <property type="project" value="InterPro"/>
</dbReference>
<name>A0A7J7IXM6_BUGNE</name>
<evidence type="ECO:0000256" key="9">
    <source>
        <dbReference type="ARBA" id="ARBA00023136"/>
    </source>
</evidence>
<evidence type="ECO:0000256" key="4">
    <source>
        <dbReference type="ARBA" id="ARBA00022692"/>
    </source>
</evidence>
<dbReference type="Proteomes" id="UP000593567">
    <property type="component" value="Unassembled WGS sequence"/>
</dbReference>
<dbReference type="AlphaFoldDB" id="A0A7J7IXM6"/>
<dbReference type="CDD" id="cd18599">
    <property type="entry name" value="ABC_6TM_MRP5_8_9_D2"/>
    <property type="match status" value="1"/>
</dbReference>
<keyword evidence="10" id="KW-0325">Glycoprotein</keyword>
<gene>
    <name evidence="14" type="ORF">EB796_023526</name>
</gene>
<dbReference type="InterPro" id="IPR050173">
    <property type="entry name" value="ABC_transporter_C-like"/>
</dbReference>
<evidence type="ECO:0000256" key="2">
    <source>
        <dbReference type="ARBA" id="ARBA00009726"/>
    </source>
</evidence>
<dbReference type="PROSITE" id="PS50929">
    <property type="entry name" value="ABC_TM1F"/>
    <property type="match status" value="1"/>
</dbReference>
<dbReference type="InterPro" id="IPR017871">
    <property type="entry name" value="ABC_transporter-like_CS"/>
</dbReference>
<evidence type="ECO:0000256" key="3">
    <source>
        <dbReference type="ARBA" id="ARBA00022448"/>
    </source>
</evidence>
<comment type="similarity">
    <text evidence="2">Belongs to the ABC transporter superfamily. ABCC family. Conjugate transporter (TC 3.A.1.208) subfamily.</text>
</comment>
<dbReference type="GO" id="GO:0016020">
    <property type="term" value="C:membrane"/>
    <property type="evidence" value="ECO:0007669"/>
    <property type="project" value="InterPro"/>
</dbReference>
<dbReference type="GO" id="GO:0005524">
    <property type="term" value="F:ATP binding"/>
    <property type="evidence" value="ECO:0007669"/>
    <property type="project" value="UniProtKB-KW"/>
</dbReference>
<evidence type="ECO:0000256" key="11">
    <source>
        <dbReference type="SAM" id="Phobius"/>
    </source>
</evidence>
<dbReference type="InterPro" id="IPR036640">
    <property type="entry name" value="ABC1_TM_sf"/>
</dbReference>
<evidence type="ECO:0000256" key="5">
    <source>
        <dbReference type="ARBA" id="ARBA00022737"/>
    </source>
</evidence>
<dbReference type="Gene3D" id="3.40.50.300">
    <property type="entry name" value="P-loop containing nucleotide triphosphate hydrolases"/>
    <property type="match status" value="2"/>
</dbReference>
<dbReference type="SMART" id="SM00382">
    <property type="entry name" value="AAA"/>
    <property type="match status" value="2"/>
</dbReference>
<proteinExistence type="inferred from homology"/>
<keyword evidence="8 11" id="KW-1133">Transmembrane helix</keyword>
<dbReference type="InterPro" id="IPR011527">
    <property type="entry name" value="ABC1_TM_dom"/>
</dbReference>
<dbReference type="PANTHER" id="PTHR24223:SF447">
    <property type="entry name" value="MULTIDRUG RESISTANCE-ASSOCIATED PROTEIN 5"/>
    <property type="match status" value="1"/>
</dbReference>
<dbReference type="SUPFAM" id="SSF90123">
    <property type="entry name" value="ABC transporter transmembrane region"/>
    <property type="match status" value="1"/>
</dbReference>
<evidence type="ECO:0000313" key="14">
    <source>
        <dbReference type="EMBL" id="KAF6018161.1"/>
    </source>
</evidence>
<comment type="subcellular location">
    <subcellularLocation>
        <location evidence="1">Endomembrane system</location>
        <topology evidence="1">Multi-pass membrane protein</topology>
    </subcellularLocation>
</comment>
<dbReference type="Pfam" id="PF00005">
    <property type="entry name" value="ABC_tran"/>
    <property type="match status" value="2"/>
</dbReference>
<keyword evidence="15" id="KW-1185">Reference proteome</keyword>
<evidence type="ECO:0000259" key="13">
    <source>
        <dbReference type="PROSITE" id="PS50929"/>
    </source>
</evidence>
<protein>
    <submittedName>
        <fullName evidence="14">ABCC5</fullName>
    </submittedName>
</protein>
<feature type="transmembrane region" description="Helical" evidence="11">
    <location>
        <begin position="437"/>
        <end position="459"/>
    </location>
</feature>
<evidence type="ECO:0000256" key="8">
    <source>
        <dbReference type="ARBA" id="ARBA00022989"/>
    </source>
</evidence>
<evidence type="ECO:0000259" key="12">
    <source>
        <dbReference type="PROSITE" id="PS50893"/>
    </source>
</evidence>
<dbReference type="SUPFAM" id="SSF52540">
    <property type="entry name" value="P-loop containing nucleoside triphosphate hydrolases"/>
    <property type="match status" value="2"/>
</dbReference>
<dbReference type="Pfam" id="PF00664">
    <property type="entry name" value="ABC_membrane"/>
    <property type="match status" value="1"/>
</dbReference>
<keyword evidence="5" id="KW-0677">Repeat</keyword>
<dbReference type="InterPro" id="IPR027417">
    <property type="entry name" value="P-loop_NTPase"/>
</dbReference>
<dbReference type="Gene3D" id="1.20.1560.10">
    <property type="entry name" value="ABC transporter type 1, transmembrane domain"/>
    <property type="match status" value="1"/>
</dbReference>
<dbReference type="CDD" id="cd03244">
    <property type="entry name" value="ABCC_MRP_domain2"/>
    <property type="match status" value="1"/>
</dbReference>
<dbReference type="FunFam" id="1.20.1560.10:FF:000015">
    <property type="entry name" value="multidrug resistance-associated protein 5 isoform X1"/>
    <property type="match status" value="1"/>
</dbReference>
<dbReference type="PANTHER" id="PTHR24223">
    <property type="entry name" value="ATP-BINDING CASSETTE SUB-FAMILY C"/>
    <property type="match status" value="1"/>
</dbReference>
<keyword evidence="7" id="KW-0067">ATP-binding</keyword>